<dbReference type="EMBL" id="JAUCFG010000001">
    <property type="protein sequence ID" value="MDM5436663.1"/>
    <property type="molecule type" value="Genomic_DNA"/>
</dbReference>
<gene>
    <name evidence="2" type="ORF">QUG02_00165</name>
</gene>
<keyword evidence="1" id="KW-0175">Coiled coil</keyword>
<comment type="caution">
    <text evidence="2">The sequence shown here is derived from an EMBL/GenBank/DDBJ whole genome shotgun (WGS) entry which is preliminary data.</text>
</comment>
<evidence type="ECO:0000313" key="3">
    <source>
        <dbReference type="Proteomes" id="UP001224139"/>
    </source>
</evidence>
<evidence type="ECO:0000313" key="2">
    <source>
        <dbReference type="EMBL" id="MDM5436663.1"/>
    </source>
</evidence>
<name>A0ABT7R171_9BACI</name>
<reference evidence="2 3" key="1">
    <citation type="submission" date="2023-06" db="EMBL/GenBank/DDBJ databases">
        <title>Comparative genomics of Bacillaceae isolates and their secondary metabolite potential.</title>
        <authorList>
            <person name="Song L."/>
            <person name="Nielsen L.J."/>
            <person name="Mohite O."/>
            <person name="Xu X."/>
            <person name="Weber T."/>
            <person name="Kovacs A.T."/>
        </authorList>
    </citation>
    <scope>NUCLEOTIDE SEQUENCE [LARGE SCALE GENOMIC DNA]</scope>
    <source>
        <strain evidence="2 3">DX2.1</strain>
    </source>
</reference>
<evidence type="ECO:0000256" key="1">
    <source>
        <dbReference type="SAM" id="Coils"/>
    </source>
</evidence>
<dbReference type="Proteomes" id="UP001224139">
    <property type="component" value="Unassembled WGS sequence"/>
</dbReference>
<organism evidence="2 3">
    <name type="scientific">Bacillus hominis</name>
    <dbReference type="NCBI Taxonomy" id="2817478"/>
    <lineage>
        <taxon>Bacteria</taxon>
        <taxon>Bacillati</taxon>
        <taxon>Bacillota</taxon>
        <taxon>Bacilli</taxon>
        <taxon>Bacillales</taxon>
        <taxon>Bacillaceae</taxon>
        <taxon>Bacillus</taxon>
        <taxon>Bacillus cereus group</taxon>
    </lineage>
</organism>
<feature type="coiled-coil region" evidence="1">
    <location>
        <begin position="5"/>
        <end position="39"/>
    </location>
</feature>
<keyword evidence="3" id="KW-1185">Reference proteome</keyword>
<proteinExistence type="predicted"/>
<accession>A0ABT7R171</accession>
<sequence>MKKQVPKLQKELKESQEQLLQSKKEVEKLQLLLDESQEILRQPKR</sequence>
<protein>
    <submittedName>
        <fullName evidence="2">Uncharacterized protein</fullName>
    </submittedName>
</protein>